<keyword evidence="2" id="KW-1185">Reference proteome</keyword>
<dbReference type="Gene3D" id="1.10.1530.10">
    <property type="match status" value="1"/>
</dbReference>
<dbReference type="Proteomes" id="UP000887574">
    <property type="component" value="Unplaced"/>
</dbReference>
<dbReference type="Gene3D" id="3.30.1370.60">
    <property type="entry name" value="Hypothetical oxidoreductase yiak, domain 2"/>
    <property type="match status" value="1"/>
</dbReference>
<dbReference type="InterPro" id="IPR036111">
    <property type="entry name" value="Mal/L-sulfo/L-lacto_DH-like_sf"/>
</dbReference>
<dbReference type="InterPro" id="IPR043143">
    <property type="entry name" value="Mal/L-sulf/L-lact_DH-like_NADP"/>
</dbReference>
<dbReference type="AlphaFoldDB" id="A0A915CTR1"/>
<dbReference type="PANTHER" id="PTHR11091">
    <property type="entry name" value="OXIDOREDUCTASE-RELATED"/>
    <property type="match status" value="1"/>
</dbReference>
<dbReference type="PANTHER" id="PTHR11091:SF4">
    <property type="entry name" value="MALATE DEHYDROGENASE"/>
    <property type="match status" value="1"/>
</dbReference>
<reference evidence="3" key="1">
    <citation type="submission" date="2022-11" db="UniProtKB">
        <authorList>
            <consortium name="WormBaseParasite"/>
        </authorList>
    </citation>
    <scope>IDENTIFICATION</scope>
</reference>
<evidence type="ECO:0000256" key="1">
    <source>
        <dbReference type="ARBA" id="ARBA00023002"/>
    </source>
</evidence>
<evidence type="ECO:0000313" key="2">
    <source>
        <dbReference type="Proteomes" id="UP000887574"/>
    </source>
</evidence>
<accession>A0A915CTR1</accession>
<dbReference type="Pfam" id="PF02615">
    <property type="entry name" value="Ldh_2"/>
    <property type="match status" value="1"/>
</dbReference>
<proteinExistence type="predicted"/>
<name>A0A915CTR1_9BILA</name>
<organism evidence="2 3">
    <name type="scientific">Ditylenchus dipsaci</name>
    <dbReference type="NCBI Taxonomy" id="166011"/>
    <lineage>
        <taxon>Eukaryota</taxon>
        <taxon>Metazoa</taxon>
        <taxon>Ecdysozoa</taxon>
        <taxon>Nematoda</taxon>
        <taxon>Chromadorea</taxon>
        <taxon>Rhabditida</taxon>
        <taxon>Tylenchina</taxon>
        <taxon>Tylenchomorpha</taxon>
        <taxon>Sphaerularioidea</taxon>
        <taxon>Anguinidae</taxon>
        <taxon>Anguininae</taxon>
        <taxon>Ditylenchus</taxon>
    </lineage>
</organism>
<dbReference type="WBParaSite" id="jg1204">
    <property type="protein sequence ID" value="jg1204"/>
    <property type="gene ID" value="jg1204"/>
</dbReference>
<dbReference type="SUPFAM" id="SSF89733">
    <property type="entry name" value="L-sulfolactate dehydrogenase-like"/>
    <property type="match status" value="1"/>
</dbReference>
<dbReference type="InterPro" id="IPR043144">
    <property type="entry name" value="Mal/L-sulf/L-lact_DH-like_ah"/>
</dbReference>
<protein>
    <submittedName>
        <fullName evidence="3">Malate dehydrogenase</fullName>
    </submittedName>
</protein>
<dbReference type="GO" id="GO:0016491">
    <property type="term" value="F:oxidoreductase activity"/>
    <property type="evidence" value="ECO:0007669"/>
    <property type="project" value="UniProtKB-KW"/>
</dbReference>
<evidence type="ECO:0000313" key="3">
    <source>
        <dbReference type="WBParaSite" id="jg1204"/>
    </source>
</evidence>
<dbReference type="InterPro" id="IPR003767">
    <property type="entry name" value="Malate/L-lactate_DH-like"/>
</dbReference>
<sequence>MSTPQTVEQWVVPQQEMHQFVVDCMAKVGVEQDQAAQLAELLIEADLRGHYSHGLNRLHVYLEDVLGGVSKNGSPKIVKQKSGTALVDGDNSLGVVVGNFCTDLAIELAKEHGIGWVVANHSNHYGICAHYGNRMANHGLVGMTFTNTSPCLFPANSSQMGLGSNPICVTANASTQLPNINQKDSFCLDMATSTVAFGKIEWGADPHGKPTTNPKEILEGGGLLPLGSGGEQSAAYKGTGLGMMVELFCGILAGSSFGKNVRQWREVNVNANLGQCFVALDPECFAPGFADRLQTFMDETRGLTPADANKPVLVAGDPERKQISECKKAGGIVYNAAIIEQLTKVGSTYKVQNMFSCVKLEEQKK</sequence>
<keyword evidence="1" id="KW-0560">Oxidoreductase</keyword>